<evidence type="ECO:0000313" key="1">
    <source>
        <dbReference type="EMBL" id="EOS07615.1"/>
    </source>
</evidence>
<name>R9I2N9_BACUN</name>
<dbReference type="EMBL" id="ASSO01000008">
    <property type="protein sequence ID" value="EOS07615.1"/>
    <property type="molecule type" value="Genomic_DNA"/>
</dbReference>
<accession>R9I2N9</accession>
<dbReference type="RefSeq" id="WP_016273259.1">
    <property type="nucleotide sequence ID" value="NZ_KE159486.1"/>
</dbReference>
<proteinExistence type="predicted"/>
<organism evidence="1 2">
    <name type="scientific">Bacteroides uniformis dnLKV2</name>
    <dbReference type="NCBI Taxonomy" id="1235787"/>
    <lineage>
        <taxon>Bacteria</taxon>
        <taxon>Pseudomonadati</taxon>
        <taxon>Bacteroidota</taxon>
        <taxon>Bacteroidia</taxon>
        <taxon>Bacteroidales</taxon>
        <taxon>Bacteroidaceae</taxon>
        <taxon>Bacteroides</taxon>
    </lineage>
</organism>
<protein>
    <submittedName>
        <fullName evidence="1">Uncharacterized protein</fullName>
    </submittedName>
</protein>
<comment type="caution">
    <text evidence="1">The sequence shown here is derived from an EMBL/GenBank/DDBJ whole genome shotgun (WGS) entry which is preliminary data.</text>
</comment>
<dbReference type="AlphaFoldDB" id="R9I2N9"/>
<dbReference type="HOGENOM" id="CLU_2045081_0_0_10"/>
<dbReference type="Proteomes" id="UP000014212">
    <property type="component" value="Unassembled WGS sequence"/>
</dbReference>
<gene>
    <name evidence="1" type="ORF">C801_02129</name>
</gene>
<reference evidence="1 2" key="1">
    <citation type="submission" date="2013-04" db="EMBL/GenBank/DDBJ databases">
        <title>The Genome Sequence of Bacteroides uniformis dnLKV2.</title>
        <authorList>
            <consortium name="The Broad Institute Genomics Platform"/>
            <consortium name="The Broad Institute Genome Sequencing Center for Infectious Disease"/>
            <person name="Earl A."/>
            <person name="Xavier R."/>
            <person name="Kuhn K."/>
            <person name="Stappenbeck T."/>
            <person name="Walker B."/>
            <person name="Young S."/>
            <person name="Zeng Q."/>
            <person name="Gargeya S."/>
            <person name="Fitzgerald M."/>
            <person name="Haas B."/>
            <person name="Abouelleil A."/>
            <person name="Allen A.W."/>
            <person name="Alvarado L."/>
            <person name="Arachchi H.M."/>
            <person name="Berlin A.M."/>
            <person name="Chapman S.B."/>
            <person name="Gainer-Dewar J."/>
            <person name="Goldberg J."/>
            <person name="Griggs A."/>
            <person name="Gujja S."/>
            <person name="Hansen M."/>
            <person name="Howarth C."/>
            <person name="Imamovic A."/>
            <person name="Ireland A."/>
            <person name="Larimer J."/>
            <person name="McCowan C."/>
            <person name="Murphy C."/>
            <person name="Pearson M."/>
            <person name="Poon T.W."/>
            <person name="Priest M."/>
            <person name="Roberts A."/>
            <person name="Saif S."/>
            <person name="Shea T."/>
            <person name="Sisk P."/>
            <person name="Sykes S."/>
            <person name="Wortman J."/>
            <person name="Nusbaum C."/>
            <person name="Birren B."/>
        </authorList>
    </citation>
    <scope>NUCLEOTIDE SEQUENCE [LARGE SCALE GENOMIC DNA]</scope>
    <source>
        <strain evidence="2">dnLKV2</strain>
    </source>
</reference>
<dbReference type="PATRIC" id="fig|1235787.3.peg.2160"/>
<evidence type="ECO:0000313" key="2">
    <source>
        <dbReference type="Proteomes" id="UP000014212"/>
    </source>
</evidence>
<sequence>MNEAAKNSKNIYRMEYQLEVPVSAGLKPLFQQIEEIRSELGIEPSADDICVLFPCGNKYTRCCAKALIYYSREDALLVLTGGMSEEDYIMRHICSTTDADGNVLTHEDGGLDDFAVEDIF</sequence>